<keyword evidence="2" id="KW-0812">Transmembrane</keyword>
<organism evidence="3">
    <name type="scientific">Cacopsylla melanoneura</name>
    <dbReference type="NCBI Taxonomy" id="428564"/>
    <lineage>
        <taxon>Eukaryota</taxon>
        <taxon>Metazoa</taxon>
        <taxon>Ecdysozoa</taxon>
        <taxon>Arthropoda</taxon>
        <taxon>Hexapoda</taxon>
        <taxon>Insecta</taxon>
        <taxon>Pterygota</taxon>
        <taxon>Neoptera</taxon>
        <taxon>Paraneoptera</taxon>
        <taxon>Hemiptera</taxon>
        <taxon>Sternorrhyncha</taxon>
        <taxon>Psylloidea</taxon>
        <taxon>Psyllidae</taxon>
        <taxon>Psyllinae</taxon>
        <taxon>Cacopsylla</taxon>
    </lineage>
</organism>
<feature type="compositionally biased region" description="Acidic residues" evidence="1">
    <location>
        <begin position="108"/>
        <end position="131"/>
    </location>
</feature>
<evidence type="ECO:0000256" key="1">
    <source>
        <dbReference type="SAM" id="MobiDB-lite"/>
    </source>
</evidence>
<protein>
    <submittedName>
        <fullName evidence="3">Uncharacterized protein</fullName>
    </submittedName>
</protein>
<name>A0A8D8ZFT7_9HEMI</name>
<keyword evidence="2" id="KW-0472">Membrane</keyword>
<feature type="region of interest" description="Disordered" evidence="1">
    <location>
        <begin position="87"/>
        <end position="189"/>
    </location>
</feature>
<evidence type="ECO:0000256" key="2">
    <source>
        <dbReference type="SAM" id="Phobius"/>
    </source>
</evidence>
<dbReference type="AlphaFoldDB" id="A0A8D8ZFT7"/>
<sequence>MNLDLQNIMSPDVPVGTKLQIVLHKTMSNKLVPTVTYPYVDRTWMIIMAAFIIGFLTGLFFLEAIWNWSETVAADAQVDYATDPVQTQEDNDDLVQNKEDNNNLGVDNDQDDNDQTEVENQEDNDPSEVQEQEEKRVKFAEWVQTDSGILEPLKETPSKPLVRKKRTSPTEKKEQSSLHLSDASVPPPT</sequence>
<reference evidence="3" key="1">
    <citation type="submission" date="2021-05" db="EMBL/GenBank/DDBJ databases">
        <authorList>
            <person name="Alioto T."/>
            <person name="Alioto T."/>
            <person name="Gomez Garrido J."/>
        </authorList>
    </citation>
    <scope>NUCLEOTIDE SEQUENCE</scope>
</reference>
<accession>A0A8D8ZFT7</accession>
<keyword evidence="2" id="KW-1133">Transmembrane helix</keyword>
<proteinExistence type="predicted"/>
<dbReference type="EMBL" id="HBUF01489869">
    <property type="protein sequence ID" value="CAG6745296.1"/>
    <property type="molecule type" value="Transcribed_RNA"/>
</dbReference>
<evidence type="ECO:0000313" key="3">
    <source>
        <dbReference type="EMBL" id="CAG6745296.1"/>
    </source>
</evidence>
<feature type="transmembrane region" description="Helical" evidence="2">
    <location>
        <begin position="43"/>
        <end position="62"/>
    </location>
</feature>